<dbReference type="Proteomes" id="UP000605846">
    <property type="component" value="Unassembled WGS sequence"/>
</dbReference>
<evidence type="ECO:0000313" key="3">
    <source>
        <dbReference type="Proteomes" id="UP000605846"/>
    </source>
</evidence>
<feature type="region of interest" description="Disordered" evidence="1">
    <location>
        <begin position="24"/>
        <end position="61"/>
    </location>
</feature>
<dbReference type="EMBL" id="JABAYA010000005">
    <property type="protein sequence ID" value="KAF7732019.1"/>
    <property type="molecule type" value="Genomic_DNA"/>
</dbReference>
<accession>A0A8H7EUG4</accession>
<proteinExistence type="predicted"/>
<feature type="compositionally biased region" description="Basic and acidic residues" evidence="1">
    <location>
        <begin position="38"/>
        <end position="61"/>
    </location>
</feature>
<dbReference type="AlphaFoldDB" id="A0A8H7EUG4"/>
<protein>
    <submittedName>
        <fullName evidence="2">Uncharacterized protein</fullName>
    </submittedName>
</protein>
<sequence>MASFENEVKIGAEEDDGRCWLLEEEEEEEEGNVEEGGMDGRLRTRRTEESMDAEPFRRSSA</sequence>
<evidence type="ECO:0000256" key="1">
    <source>
        <dbReference type="SAM" id="MobiDB-lite"/>
    </source>
</evidence>
<feature type="compositionally biased region" description="Acidic residues" evidence="1">
    <location>
        <begin position="24"/>
        <end position="37"/>
    </location>
</feature>
<organism evidence="2 3">
    <name type="scientific">Apophysomyces ossiformis</name>
    <dbReference type="NCBI Taxonomy" id="679940"/>
    <lineage>
        <taxon>Eukaryota</taxon>
        <taxon>Fungi</taxon>
        <taxon>Fungi incertae sedis</taxon>
        <taxon>Mucoromycota</taxon>
        <taxon>Mucoromycotina</taxon>
        <taxon>Mucoromycetes</taxon>
        <taxon>Mucorales</taxon>
        <taxon>Mucorineae</taxon>
        <taxon>Mucoraceae</taxon>
        <taxon>Apophysomyces</taxon>
    </lineage>
</organism>
<gene>
    <name evidence="2" type="ORF">EC973_007124</name>
</gene>
<name>A0A8H7EUG4_9FUNG</name>
<reference evidence="2" key="1">
    <citation type="submission" date="2020-01" db="EMBL/GenBank/DDBJ databases">
        <title>Genome Sequencing of Three Apophysomyces-Like Fungal Strains Confirms a Novel Fungal Genus in the Mucoromycota with divergent Burkholderia-like Endosymbiotic Bacteria.</title>
        <authorList>
            <person name="Stajich J.E."/>
            <person name="Macias A.M."/>
            <person name="Carter-House D."/>
            <person name="Lovett B."/>
            <person name="Kasson L.R."/>
            <person name="Berry K."/>
            <person name="Grigoriev I."/>
            <person name="Chang Y."/>
            <person name="Spatafora J."/>
            <person name="Kasson M.T."/>
        </authorList>
    </citation>
    <scope>NUCLEOTIDE SEQUENCE</scope>
    <source>
        <strain evidence="2">NRRL A-21654</strain>
    </source>
</reference>
<evidence type="ECO:0000313" key="2">
    <source>
        <dbReference type="EMBL" id="KAF7732019.1"/>
    </source>
</evidence>
<keyword evidence="3" id="KW-1185">Reference proteome</keyword>
<comment type="caution">
    <text evidence="2">The sequence shown here is derived from an EMBL/GenBank/DDBJ whole genome shotgun (WGS) entry which is preliminary data.</text>
</comment>